<dbReference type="AlphaFoldDB" id="A0A9K3D006"/>
<evidence type="ECO:0000313" key="2">
    <source>
        <dbReference type="Proteomes" id="UP000265618"/>
    </source>
</evidence>
<evidence type="ECO:0000313" key="1">
    <source>
        <dbReference type="EMBL" id="GIQ86192.1"/>
    </source>
</evidence>
<feature type="non-terminal residue" evidence="1">
    <location>
        <position position="1"/>
    </location>
</feature>
<name>A0A9K3D006_9EUKA</name>
<dbReference type="Proteomes" id="UP000265618">
    <property type="component" value="Unassembled WGS sequence"/>
</dbReference>
<keyword evidence="2" id="KW-1185">Reference proteome</keyword>
<protein>
    <submittedName>
        <fullName evidence="1">Uncharacterized protein</fullName>
    </submittedName>
</protein>
<accession>A0A9K3D006</accession>
<gene>
    <name evidence="1" type="ORF">KIPB_007997</name>
</gene>
<comment type="caution">
    <text evidence="1">The sequence shown here is derived from an EMBL/GenBank/DDBJ whole genome shotgun (WGS) entry which is preliminary data.</text>
</comment>
<proteinExistence type="predicted"/>
<sequence length="201" mass="22107">AILTVIEDTVVRVACDKTGCLTSDGYKELCDTPPGVANAGYDDNPVCVTGDRLLIFTNYGEYRTRDASGTVVSFHLRDGWTVEGTLPTEYNRLRKILVSGSTVLCNVNFVPQRPGERPRRVPRWQQGNIGERRLVAYEAVSGKWTQLGSTDNIIQLACQMEGDDHLIWQYVPRPSSGTGGPQSGPMVGGVCVNTLDQLMYH</sequence>
<reference evidence="1 2" key="1">
    <citation type="journal article" date="2018" name="PLoS ONE">
        <title>The draft genome of Kipferlia bialata reveals reductive genome evolution in fornicate parasites.</title>
        <authorList>
            <person name="Tanifuji G."/>
            <person name="Takabayashi S."/>
            <person name="Kume K."/>
            <person name="Takagi M."/>
            <person name="Nakayama T."/>
            <person name="Kamikawa R."/>
            <person name="Inagaki Y."/>
            <person name="Hashimoto T."/>
        </authorList>
    </citation>
    <scope>NUCLEOTIDE SEQUENCE [LARGE SCALE GENOMIC DNA]</scope>
    <source>
        <strain evidence="1">NY0173</strain>
    </source>
</reference>
<dbReference type="EMBL" id="BDIP01002370">
    <property type="protein sequence ID" value="GIQ86192.1"/>
    <property type="molecule type" value="Genomic_DNA"/>
</dbReference>
<organism evidence="1 2">
    <name type="scientific">Kipferlia bialata</name>
    <dbReference type="NCBI Taxonomy" id="797122"/>
    <lineage>
        <taxon>Eukaryota</taxon>
        <taxon>Metamonada</taxon>
        <taxon>Carpediemonas-like organisms</taxon>
        <taxon>Kipferlia</taxon>
    </lineage>
</organism>